<organism evidence="3 4">
    <name type="scientific">Nematostella vectensis</name>
    <name type="common">Starlet sea anemone</name>
    <dbReference type="NCBI Taxonomy" id="45351"/>
    <lineage>
        <taxon>Eukaryota</taxon>
        <taxon>Metazoa</taxon>
        <taxon>Cnidaria</taxon>
        <taxon>Anthozoa</taxon>
        <taxon>Hexacorallia</taxon>
        <taxon>Actiniaria</taxon>
        <taxon>Edwardsiidae</taxon>
        <taxon>Nematostella</taxon>
    </lineage>
</organism>
<keyword evidence="4" id="KW-1185">Reference proteome</keyword>
<reference evidence="3 4" key="1">
    <citation type="journal article" date="2007" name="Science">
        <title>Sea anemone genome reveals ancestral eumetazoan gene repertoire and genomic organization.</title>
        <authorList>
            <person name="Putnam N.H."/>
            <person name="Srivastava M."/>
            <person name="Hellsten U."/>
            <person name="Dirks B."/>
            <person name="Chapman J."/>
            <person name="Salamov A."/>
            <person name="Terry A."/>
            <person name="Shapiro H."/>
            <person name="Lindquist E."/>
            <person name="Kapitonov V.V."/>
            <person name="Jurka J."/>
            <person name="Genikhovich G."/>
            <person name="Grigoriev I.V."/>
            <person name="Lucas S.M."/>
            <person name="Steele R.E."/>
            <person name="Finnerty J.R."/>
            <person name="Technau U."/>
            <person name="Martindale M.Q."/>
            <person name="Rokhsar D.S."/>
        </authorList>
    </citation>
    <scope>NUCLEOTIDE SEQUENCE [LARGE SCALE GENOMIC DNA]</scope>
    <source>
        <strain evidence="4">CH2 X CH6</strain>
    </source>
</reference>
<gene>
    <name evidence="3" type="ORF">NEMVEDRAFT_v1g197539</name>
</gene>
<dbReference type="Pfam" id="PF23788">
    <property type="entry name" value="EDRF1_N"/>
    <property type="match status" value="2"/>
</dbReference>
<name>A7RIB2_NEMVE</name>
<dbReference type="Proteomes" id="UP000001593">
    <property type="component" value="Unassembled WGS sequence"/>
</dbReference>
<feature type="region of interest" description="Disordered" evidence="1">
    <location>
        <begin position="332"/>
        <end position="379"/>
    </location>
</feature>
<proteinExistence type="predicted"/>
<evidence type="ECO:0000313" key="4">
    <source>
        <dbReference type="Proteomes" id="UP000001593"/>
    </source>
</evidence>
<dbReference type="PANTHER" id="PTHR15000">
    <property type="entry name" value="ERYTHROID DIFFERENTIATION-RELATED FACTOR 1"/>
    <property type="match status" value="1"/>
</dbReference>
<feature type="compositionally biased region" description="Basic and acidic residues" evidence="1">
    <location>
        <begin position="600"/>
        <end position="616"/>
    </location>
</feature>
<evidence type="ECO:0000313" key="3">
    <source>
        <dbReference type="EMBL" id="EDO48782.1"/>
    </source>
</evidence>
<dbReference type="EMBL" id="DS469512">
    <property type="protein sequence ID" value="EDO48782.1"/>
    <property type="molecule type" value="Genomic_DNA"/>
</dbReference>
<dbReference type="eggNOG" id="ENOG502QTNC">
    <property type="taxonomic scope" value="Eukaryota"/>
</dbReference>
<evidence type="ECO:0000259" key="2">
    <source>
        <dbReference type="Pfam" id="PF23788"/>
    </source>
</evidence>
<accession>A7RIB2</accession>
<dbReference type="PhylomeDB" id="A7RIB2"/>
<evidence type="ECO:0000256" key="1">
    <source>
        <dbReference type="SAM" id="MobiDB-lite"/>
    </source>
</evidence>
<dbReference type="OMA" id="THHWHIC"/>
<dbReference type="InterPro" id="IPR056582">
    <property type="entry name" value="EDRF1_N"/>
</dbReference>
<protein>
    <recommendedName>
        <fullName evidence="2">EDRF1 N-terminal domain-containing protein</fullName>
    </recommendedName>
</protein>
<dbReference type="PANTHER" id="PTHR15000:SF1">
    <property type="entry name" value="ERYTHROID DIFFERENTIATION-RELATED FACTOR 1"/>
    <property type="match status" value="1"/>
</dbReference>
<dbReference type="GO" id="GO:0045893">
    <property type="term" value="P:positive regulation of DNA-templated transcription"/>
    <property type="evidence" value="ECO:0000318"/>
    <property type="project" value="GO_Central"/>
</dbReference>
<feature type="domain" description="EDRF1 N-terminal" evidence="2">
    <location>
        <begin position="181"/>
        <end position="334"/>
    </location>
</feature>
<feature type="region of interest" description="Disordered" evidence="1">
    <location>
        <begin position="598"/>
        <end position="633"/>
    </location>
</feature>
<dbReference type="InParanoid" id="A7RIB2"/>
<sequence length="879" mass="99246">MGYLWLKINEWAAGQRVAHESEAMVDNKRSGHAKTSEKMKVHSTAIVKYTSFAPPVLPYWRLSQGWERREEEVRARERRKRYVLGRGKRYVLGRGKRYVLGRGKRYVLGRGKRYVLGRGKRYVLGRGKRYVLGRGKRYVLGRGKRYVLGRGKRYVLGRGKRYVLGRGKRYVLGRGKSREALCVLVEDTNLNIAPANWLRDGRFSDVLPQSRRPVDFSSFEIAHTFLDTIGDVDVISDAENIKKLLKMPHSKGEISIAVHRIGRTLLLDDLDLPGLLSYASQSGGFSNYKWLLDFYCEQSGIPKGADFRKKKNRNQARERDILSKFLHYSIQQSSEDPSRRPPYEQPATPPDVKPNISDPGGPVVVTEPEEEDALPEPKQRSPFQRNILWRFEDIHMLVGSNLPIFGGGKYPAVSLRLRDCDKPINVLTGLDYWLDNLMCNVPEVAMCYHVDGIVQYYELYKTEELPNLKDSTFSPQVVKDIAKNLLSFMKSNCTQEGHTYWLYKGNDSEVVKLYDLTSICEERDGNNYQNLFTVPVGMLFFRVAKNMMKQRRLNSREQGTVRLLLDNCLTLIEEHNFPEIVASANYLLSELYSPDNVHITPHESSGESQHSSKEDLTLGDCTEDNENTPPDESVNILDVRELSTPGMYQDEVKQMGSMLTGNVEQRCKAALSYIVKGLLCLKMAAASHDELHHGNSQASSQAPIPSTALSIRHVNKPEPSSPDPLPIAKPDIPGKNSLILIKPVKWKSKSTALLLRKAATVYHSLACVSNSNGKYGRGLRFCKLAFKCFEAQQRFADRTSTSSQDSAILRSVLCACADAYLMLAKCTEGLSMHGEDFKNLSSDDLALSESAGECVSGIPGTFYSKVEFIVSMERNFCTR</sequence>
<dbReference type="AlphaFoldDB" id="A7RIB2"/>
<feature type="compositionally biased region" description="Pro residues" evidence="1">
    <location>
        <begin position="343"/>
        <end position="352"/>
    </location>
</feature>
<feature type="domain" description="EDRF1 N-terminal" evidence="2">
    <location>
        <begin position="380"/>
        <end position="627"/>
    </location>
</feature>
<dbReference type="HOGENOM" id="CLU_327404_0_0_1"/>